<dbReference type="InterPro" id="IPR032675">
    <property type="entry name" value="LRR_dom_sf"/>
</dbReference>
<dbReference type="Pfam" id="PF23598">
    <property type="entry name" value="LRR_14"/>
    <property type="match status" value="1"/>
</dbReference>
<gene>
    <name evidence="4" type="ORF">IQ247_24360</name>
</gene>
<name>A0A8J7F5N4_9CYAN</name>
<dbReference type="PANTHER" id="PTHR48051">
    <property type="match status" value="1"/>
</dbReference>
<dbReference type="AlphaFoldDB" id="A0A8J7F5N4"/>
<evidence type="ECO:0000313" key="4">
    <source>
        <dbReference type="EMBL" id="MBE9215760.1"/>
    </source>
</evidence>
<dbReference type="SMART" id="SM00369">
    <property type="entry name" value="LRR_TYP"/>
    <property type="match status" value="2"/>
</dbReference>
<evidence type="ECO:0000256" key="1">
    <source>
        <dbReference type="ARBA" id="ARBA00022614"/>
    </source>
</evidence>
<dbReference type="Gene3D" id="3.80.10.10">
    <property type="entry name" value="Ribonuclease Inhibitor"/>
    <property type="match status" value="1"/>
</dbReference>
<dbReference type="InterPro" id="IPR050216">
    <property type="entry name" value="LRR_domain-containing"/>
</dbReference>
<dbReference type="Proteomes" id="UP000620559">
    <property type="component" value="Unassembled WGS sequence"/>
</dbReference>
<keyword evidence="5" id="KW-1185">Reference proteome</keyword>
<dbReference type="PANTHER" id="PTHR48051:SF1">
    <property type="entry name" value="RAS SUPPRESSOR PROTEIN 1"/>
    <property type="match status" value="1"/>
</dbReference>
<dbReference type="PROSITE" id="PS51450">
    <property type="entry name" value="LRR"/>
    <property type="match status" value="2"/>
</dbReference>
<dbReference type="InterPro" id="IPR055414">
    <property type="entry name" value="LRR_R13L4/SHOC2-like"/>
</dbReference>
<evidence type="ECO:0000259" key="3">
    <source>
        <dbReference type="Pfam" id="PF23598"/>
    </source>
</evidence>
<dbReference type="InterPro" id="IPR003591">
    <property type="entry name" value="Leu-rich_rpt_typical-subtyp"/>
</dbReference>
<proteinExistence type="predicted"/>
<comment type="caution">
    <text evidence="4">The sequence shown here is derived from an EMBL/GenBank/DDBJ whole genome shotgun (WGS) entry which is preliminary data.</text>
</comment>
<dbReference type="SUPFAM" id="SSF52058">
    <property type="entry name" value="L domain-like"/>
    <property type="match status" value="1"/>
</dbReference>
<dbReference type="RefSeq" id="WP_193923970.1">
    <property type="nucleotide sequence ID" value="NZ_JADEWL010000116.1"/>
</dbReference>
<keyword evidence="1" id="KW-0433">Leucine-rich repeat</keyword>
<accession>A0A8J7F5N4</accession>
<dbReference type="EMBL" id="JADEWL010000116">
    <property type="protein sequence ID" value="MBE9215760.1"/>
    <property type="molecule type" value="Genomic_DNA"/>
</dbReference>
<protein>
    <submittedName>
        <fullName evidence="4">Leucine-rich repeat domain-containing protein</fullName>
    </submittedName>
</protein>
<reference evidence="4" key="1">
    <citation type="submission" date="2020-10" db="EMBL/GenBank/DDBJ databases">
        <authorList>
            <person name="Castelo-Branco R."/>
            <person name="Eusebio N."/>
            <person name="Adriana R."/>
            <person name="Vieira A."/>
            <person name="Brugerolle De Fraissinette N."/>
            <person name="Rezende De Castro R."/>
            <person name="Schneider M.P."/>
            <person name="Vasconcelos V."/>
            <person name="Leao P.N."/>
        </authorList>
    </citation>
    <scope>NUCLEOTIDE SEQUENCE</scope>
    <source>
        <strain evidence="4">LEGE 06105</strain>
    </source>
</reference>
<feature type="domain" description="Disease resistance R13L4/SHOC-2-like LRR" evidence="3">
    <location>
        <begin position="2"/>
        <end position="60"/>
    </location>
</feature>
<organism evidence="4 5">
    <name type="scientific">Plectonema cf. radiosum LEGE 06105</name>
    <dbReference type="NCBI Taxonomy" id="945769"/>
    <lineage>
        <taxon>Bacteria</taxon>
        <taxon>Bacillati</taxon>
        <taxon>Cyanobacteriota</taxon>
        <taxon>Cyanophyceae</taxon>
        <taxon>Oscillatoriophycideae</taxon>
        <taxon>Oscillatoriales</taxon>
        <taxon>Microcoleaceae</taxon>
        <taxon>Plectonema</taxon>
    </lineage>
</organism>
<dbReference type="InterPro" id="IPR001611">
    <property type="entry name" value="Leu-rich_rpt"/>
</dbReference>
<keyword evidence="2" id="KW-0677">Repeat</keyword>
<dbReference type="GO" id="GO:0005737">
    <property type="term" value="C:cytoplasm"/>
    <property type="evidence" value="ECO:0007669"/>
    <property type="project" value="TreeGrafter"/>
</dbReference>
<dbReference type="SMART" id="SM00364">
    <property type="entry name" value="LRR_BAC"/>
    <property type="match status" value="2"/>
</dbReference>
<sequence>MNYRIESIAQLQNLNYLNVSNNQLEYLPETIGNLKNLEHLNLIGNRLTQLPQSIGNLCGLKSEIDAYDNPLNGLPESASKLQVQILY</sequence>
<evidence type="ECO:0000313" key="5">
    <source>
        <dbReference type="Proteomes" id="UP000620559"/>
    </source>
</evidence>
<evidence type="ECO:0000256" key="2">
    <source>
        <dbReference type="ARBA" id="ARBA00022737"/>
    </source>
</evidence>